<evidence type="ECO:0000313" key="2">
    <source>
        <dbReference type="Proteomes" id="UP000077671"/>
    </source>
</evidence>
<organism evidence="1 2">
    <name type="scientific">Tilletia caries</name>
    <name type="common">wheat bunt fungus</name>
    <dbReference type="NCBI Taxonomy" id="13290"/>
    <lineage>
        <taxon>Eukaryota</taxon>
        <taxon>Fungi</taxon>
        <taxon>Dikarya</taxon>
        <taxon>Basidiomycota</taxon>
        <taxon>Ustilaginomycotina</taxon>
        <taxon>Exobasidiomycetes</taxon>
        <taxon>Tilletiales</taxon>
        <taxon>Tilletiaceae</taxon>
        <taxon>Tilletia</taxon>
    </lineage>
</organism>
<dbReference type="AlphaFoldDB" id="A0A8T8TN44"/>
<name>A0A8T8TN44_9BASI</name>
<accession>A0A8T8TN44</accession>
<protein>
    <submittedName>
        <fullName evidence="1">Uncharacterized protein</fullName>
    </submittedName>
</protein>
<dbReference type="EMBL" id="LWDD02000220">
    <property type="protein sequence ID" value="KAE8262609.1"/>
    <property type="molecule type" value="Genomic_DNA"/>
</dbReference>
<comment type="caution">
    <text evidence="1">The sequence shown here is derived from an EMBL/GenBank/DDBJ whole genome shotgun (WGS) entry which is preliminary data.</text>
</comment>
<sequence length="97" mass="11413">MVAALARTITNRWASLLFILLGVSSELPRALRVKVLRYFWPCLARRYGVLWRRNSSRHPRIHRHQLNHQRLRSRCGRPSLYVDKGSWIENSAPQASH</sequence>
<evidence type="ECO:0000313" key="1">
    <source>
        <dbReference type="EMBL" id="KAE8262609.1"/>
    </source>
</evidence>
<gene>
    <name evidence="1" type="ORF">A4X03_0g2328</name>
</gene>
<proteinExistence type="predicted"/>
<dbReference type="Proteomes" id="UP000077671">
    <property type="component" value="Unassembled WGS sequence"/>
</dbReference>
<reference evidence="1" key="1">
    <citation type="submission" date="2016-04" db="EMBL/GenBank/DDBJ databases">
        <authorList>
            <person name="Nguyen H.D."/>
            <person name="Kesanakurti P."/>
            <person name="Cullis J."/>
            <person name="Levesque C.A."/>
            <person name="Hambleton S."/>
        </authorList>
    </citation>
    <scope>NUCLEOTIDE SEQUENCE</scope>
    <source>
        <strain evidence="1">DAOMC 238032</strain>
    </source>
</reference>
<reference evidence="1" key="2">
    <citation type="journal article" date="2019" name="IMA Fungus">
        <title>Genome sequencing and comparison of five Tilletia species to identify candidate genes for the detection of regulated species infecting wheat.</title>
        <authorList>
            <person name="Nguyen H.D.T."/>
            <person name="Sultana T."/>
            <person name="Kesanakurti P."/>
            <person name="Hambleton S."/>
        </authorList>
    </citation>
    <scope>NUCLEOTIDE SEQUENCE</scope>
    <source>
        <strain evidence="1">DAOMC 238032</strain>
    </source>
</reference>